<evidence type="ECO:0000256" key="1">
    <source>
        <dbReference type="ARBA" id="ARBA00001946"/>
    </source>
</evidence>
<organism evidence="13 14">
    <name type="scientific">Aquirufa echingensis</name>
    <dbReference type="NCBI Taxonomy" id="3096516"/>
    <lineage>
        <taxon>Bacteria</taxon>
        <taxon>Pseudomonadati</taxon>
        <taxon>Bacteroidota</taxon>
        <taxon>Cytophagia</taxon>
        <taxon>Cytophagales</taxon>
        <taxon>Flectobacillaceae</taxon>
        <taxon>Aquirufa</taxon>
    </lineage>
</organism>
<keyword evidence="8" id="KW-0067">ATP-binding</keyword>
<feature type="domain" description="HD" evidence="12">
    <location>
        <begin position="259"/>
        <end position="370"/>
    </location>
</feature>
<dbReference type="NCBIfam" id="TIGR00277">
    <property type="entry name" value="HDIG"/>
    <property type="match status" value="1"/>
</dbReference>
<evidence type="ECO:0000313" key="13">
    <source>
        <dbReference type="EMBL" id="MFD3276726.1"/>
    </source>
</evidence>
<dbReference type="InterPro" id="IPR032828">
    <property type="entry name" value="PolyA_RNA-bd"/>
</dbReference>
<keyword evidence="2 11" id="KW-0808">Transferase</keyword>
<keyword evidence="9" id="KW-0460">Magnesium</keyword>
<dbReference type="Gene3D" id="3.30.460.10">
    <property type="entry name" value="Beta Polymerase, domain 2"/>
    <property type="match status" value="1"/>
</dbReference>
<dbReference type="InterPro" id="IPR003607">
    <property type="entry name" value="HD/PDEase_dom"/>
</dbReference>
<accession>A0ABW6D448</accession>
<keyword evidence="4" id="KW-0548">Nucleotidyltransferase</keyword>
<dbReference type="InterPro" id="IPR006675">
    <property type="entry name" value="HDIG_dom"/>
</dbReference>
<evidence type="ECO:0000313" key="14">
    <source>
        <dbReference type="Proteomes" id="UP001598114"/>
    </source>
</evidence>
<reference evidence="13 14" key="1">
    <citation type="submission" date="2024-03" db="EMBL/GenBank/DDBJ databases">
        <title>Aquirufa genome sequencing.</title>
        <authorList>
            <person name="Pitt A."/>
            <person name="Hahn M.W."/>
        </authorList>
    </citation>
    <scope>NUCLEOTIDE SEQUENCE [LARGE SCALE GENOMIC DNA]</scope>
    <source>
        <strain evidence="13 14">PLAD-142S6K</strain>
    </source>
</reference>
<evidence type="ECO:0000256" key="2">
    <source>
        <dbReference type="ARBA" id="ARBA00022679"/>
    </source>
</evidence>
<dbReference type="SUPFAM" id="SSF81301">
    <property type="entry name" value="Nucleotidyltransferase"/>
    <property type="match status" value="1"/>
</dbReference>
<sequence length="483" mass="55097">MKTGQEIISEDIFRRIGLAADRIQMESYVVGGFVRDSILGRPCKDIDVVCIGSGIALAEEVAREFDLPDHSVSIFKNFGTAMLKVDDWDLEFVGARKESYQRDSRKPLVMEGTLEDDQNRRDFTINAMAVQLNQSNWGKLLDPFNGIADLKSKIIRTPLEPGITFSDDPLRMMRAVRFASQLGFDIYPETFEALQKENERLEIISMERISEELNKIILCQKPSYGFLLLDACGLLARIFPEFVKLKGVDTEEGKGHKDNFYHTLQVLDNISQHTNDLWWRWAAILHDIAKPQTKRFVKGKGWTFHGHEEMGARQVPSIFKRLKLPLNEKMKLVQKLVRLHLRPIALSKEEITHSALRRLLFEAGDELEALMTLCRADITSKNGDKVKRYLRNFDLVEEKLKEVEASDSLRNFQPVITGEMIMQVFDIGPGKEIGLIKIAVREAILEGSIRNDFESGWPLMIKEGEVLGLSPVFTLPEFLKSIS</sequence>
<evidence type="ECO:0000256" key="4">
    <source>
        <dbReference type="ARBA" id="ARBA00022695"/>
    </source>
</evidence>
<dbReference type="EMBL" id="JBBKYA010000005">
    <property type="protein sequence ID" value="MFD3276726.1"/>
    <property type="molecule type" value="Genomic_DNA"/>
</dbReference>
<evidence type="ECO:0000256" key="3">
    <source>
        <dbReference type="ARBA" id="ARBA00022694"/>
    </source>
</evidence>
<keyword evidence="5" id="KW-0479">Metal-binding</keyword>
<dbReference type="Gene3D" id="1.10.3090.10">
    <property type="entry name" value="cca-adding enzyme, domain 2"/>
    <property type="match status" value="1"/>
</dbReference>
<dbReference type="SMART" id="SM00471">
    <property type="entry name" value="HDc"/>
    <property type="match status" value="1"/>
</dbReference>
<protein>
    <submittedName>
        <fullName evidence="13">HD domain-containing protein</fullName>
    </submittedName>
</protein>
<dbReference type="Pfam" id="PF12627">
    <property type="entry name" value="PolyA_pol_RNAbd"/>
    <property type="match status" value="1"/>
</dbReference>
<dbReference type="PROSITE" id="PS51831">
    <property type="entry name" value="HD"/>
    <property type="match status" value="1"/>
</dbReference>
<evidence type="ECO:0000256" key="11">
    <source>
        <dbReference type="RuleBase" id="RU003953"/>
    </source>
</evidence>
<comment type="cofactor">
    <cofactor evidence="1">
        <name>Mg(2+)</name>
        <dbReference type="ChEBI" id="CHEBI:18420"/>
    </cofactor>
</comment>
<evidence type="ECO:0000256" key="5">
    <source>
        <dbReference type="ARBA" id="ARBA00022723"/>
    </source>
</evidence>
<dbReference type="PANTHER" id="PTHR47545:SF1">
    <property type="entry name" value="MULTIFUNCTIONAL CCA PROTEIN"/>
    <property type="match status" value="1"/>
</dbReference>
<proteinExistence type="inferred from homology"/>
<dbReference type="CDD" id="cd05398">
    <property type="entry name" value="NT_ClassII-CCAase"/>
    <property type="match status" value="1"/>
</dbReference>
<keyword evidence="3" id="KW-0819">tRNA processing</keyword>
<dbReference type="PANTHER" id="PTHR47545">
    <property type="entry name" value="MULTIFUNCTIONAL CCA PROTEIN"/>
    <property type="match status" value="1"/>
</dbReference>
<dbReference type="SUPFAM" id="SSF81891">
    <property type="entry name" value="Poly A polymerase C-terminal region-like"/>
    <property type="match status" value="1"/>
</dbReference>
<keyword evidence="6" id="KW-0547">Nucleotide-binding</keyword>
<keyword evidence="10 11" id="KW-0694">RNA-binding</keyword>
<keyword evidence="14" id="KW-1185">Reference proteome</keyword>
<comment type="caution">
    <text evidence="13">The sequence shown here is derived from an EMBL/GenBank/DDBJ whole genome shotgun (WGS) entry which is preliminary data.</text>
</comment>
<evidence type="ECO:0000256" key="7">
    <source>
        <dbReference type="ARBA" id="ARBA00022800"/>
    </source>
</evidence>
<name>A0ABW6D448_9BACT</name>
<dbReference type="InterPro" id="IPR006674">
    <property type="entry name" value="HD_domain"/>
</dbReference>
<dbReference type="InterPro" id="IPR050124">
    <property type="entry name" value="tRNA_CCA-adding_enzyme"/>
</dbReference>
<dbReference type="CDD" id="cd00077">
    <property type="entry name" value="HDc"/>
    <property type="match status" value="1"/>
</dbReference>
<dbReference type="Proteomes" id="UP001598114">
    <property type="component" value="Unassembled WGS sequence"/>
</dbReference>
<dbReference type="Pfam" id="PF01743">
    <property type="entry name" value="PolyA_pol"/>
    <property type="match status" value="1"/>
</dbReference>
<dbReference type="Pfam" id="PF01966">
    <property type="entry name" value="HD"/>
    <property type="match status" value="1"/>
</dbReference>
<dbReference type="InterPro" id="IPR043519">
    <property type="entry name" value="NT_sf"/>
</dbReference>
<dbReference type="InterPro" id="IPR002646">
    <property type="entry name" value="PolA_pol_head_dom"/>
</dbReference>
<gene>
    <name evidence="13" type="ORF">SKC38_10855</name>
</gene>
<evidence type="ECO:0000259" key="12">
    <source>
        <dbReference type="PROSITE" id="PS51831"/>
    </source>
</evidence>
<dbReference type="RefSeq" id="WP_377977167.1">
    <property type="nucleotide sequence ID" value="NZ_JBBKYA010000005.1"/>
</dbReference>
<evidence type="ECO:0000256" key="10">
    <source>
        <dbReference type="ARBA" id="ARBA00022884"/>
    </source>
</evidence>
<evidence type="ECO:0000256" key="9">
    <source>
        <dbReference type="ARBA" id="ARBA00022842"/>
    </source>
</evidence>
<evidence type="ECO:0000256" key="6">
    <source>
        <dbReference type="ARBA" id="ARBA00022741"/>
    </source>
</evidence>
<evidence type="ECO:0000256" key="8">
    <source>
        <dbReference type="ARBA" id="ARBA00022840"/>
    </source>
</evidence>
<comment type="similarity">
    <text evidence="11">Belongs to the tRNA nucleotidyltransferase/poly(A) polymerase family.</text>
</comment>
<keyword evidence="7" id="KW-0692">RNA repair</keyword>